<evidence type="ECO:0000313" key="3">
    <source>
        <dbReference type="Proteomes" id="UP000036403"/>
    </source>
</evidence>
<proteinExistence type="predicted"/>
<evidence type="ECO:0000256" key="1">
    <source>
        <dbReference type="SAM" id="MobiDB-lite"/>
    </source>
</evidence>
<protein>
    <submittedName>
        <fullName evidence="2">Putative zinc finger protein 317</fullName>
    </submittedName>
</protein>
<dbReference type="AlphaFoldDB" id="A0A0J7KEB4"/>
<dbReference type="EMBL" id="LBMM01008490">
    <property type="protein sequence ID" value="KMQ88833.1"/>
    <property type="molecule type" value="Genomic_DNA"/>
</dbReference>
<dbReference type="STRING" id="67767.A0A0J7KEB4"/>
<comment type="caution">
    <text evidence="2">The sequence shown here is derived from an EMBL/GenBank/DDBJ whole genome shotgun (WGS) entry which is preliminary data.</text>
</comment>
<feature type="region of interest" description="Disordered" evidence="1">
    <location>
        <begin position="1"/>
        <end position="26"/>
    </location>
</feature>
<sequence>MTGYAYSGHPPQHFQQTDENRNENNLCGTKEHCPQISQQSSGTQTVQKVDAATMTDPLQIDFRLTSEYLARCSSTLGLPYVTKYEDNSNNSTHSCQAVRPKIEFEIEPQHINDNLV</sequence>
<organism evidence="2 3">
    <name type="scientific">Lasius niger</name>
    <name type="common">Black garden ant</name>
    <dbReference type="NCBI Taxonomy" id="67767"/>
    <lineage>
        <taxon>Eukaryota</taxon>
        <taxon>Metazoa</taxon>
        <taxon>Ecdysozoa</taxon>
        <taxon>Arthropoda</taxon>
        <taxon>Hexapoda</taxon>
        <taxon>Insecta</taxon>
        <taxon>Pterygota</taxon>
        <taxon>Neoptera</taxon>
        <taxon>Endopterygota</taxon>
        <taxon>Hymenoptera</taxon>
        <taxon>Apocrita</taxon>
        <taxon>Aculeata</taxon>
        <taxon>Formicoidea</taxon>
        <taxon>Formicidae</taxon>
        <taxon>Formicinae</taxon>
        <taxon>Lasius</taxon>
        <taxon>Lasius</taxon>
    </lineage>
</organism>
<gene>
    <name evidence="2" type="ORF">RF55_11613</name>
</gene>
<evidence type="ECO:0000313" key="2">
    <source>
        <dbReference type="EMBL" id="KMQ88833.1"/>
    </source>
</evidence>
<keyword evidence="3" id="KW-1185">Reference proteome</keyword>
<dbReference type="Proteomes" id="UP000036403">
    <property type="component" value="Unassembled WGS sequence"/>
</dbReference>
<dbReference type="OrthoDB" id="10072647at2759"/>
<reference evidence="2 3" key="1">
    <citation type="submission" date="2015-04" db="EMBL/GenBank/DDBJ databases">
        <title>Lasius niger genome sequencing.</title>
        <authorList>
            <person name="Konorov E.A."/>
            <person name="Nikitin M.A."/>
            <person name="Kirill M.V."/>
            <person name="Chang P."/>
        </authorList>
    </citation>
    <scope>NUCLEOTIDE SEQUENCE [LARGE SCALE GENOMIC DNA]</scope>
    <source>
        <tissue evidence="2">Whole</tissue>
    </source>
</reference>
<name>A0A0J7KEB4_LASNI</name>
<accession>A0A0J7KEB4</accession>
<dbReference type="PaxDb" id="67767-A0A0J7KEB4"/>